<evidence type="ECO:0000259" key="2">
    <source>
        <dbReference type="Pfam" id="PF13302"/>
    </source>
</evidence>
<dbReference type="Proteomes" id="UP001589789">
    <property type="component" value="Unassembled WGS sequence"/>
</dbReference>
<name>A0ABV6IXT0_9PROT</name>
<reference evidence="3 4" key="1">
    <citation type="submission" date="2024-09" db="EMBL/GenBank/DDBJ databases">
        <authorList>
            <person name="Sun Q."/>
            <person name="Mori K."/>
        </authorList>
    </citation>
    <scope>NUCLEOTIDE SEQUENCE [LARGE SCALE GENOMIC DNA]</scope>
    <source>
        <strain evidence="3 4">CCM 7468</strain>
    </source>
</reference>
<sequence>MVDHRDTGMCVGQVDINDGPLFPEKGFAELVYEDYKGFGYATEAVAALRDRAGGALGYGGLVSYIAPSNLASIKVAERLEMALDPTAPEQDPRGPVHRHGSKA</sequence>
<dbReference type="Pfam" id="PF13302">
    <property type="entry name" value="Acetyltransf_3"/>
    <property type="match status" value="1"/>
</dbReference>
<organism evidence="3 4">
    <name type="scientific">Muricoccus vinaceus</name>
    <dbReference type="NCBI Taxonomy" id="424704"/>
    <lineage>
        <taxon>Bacteria</taxon>
        <taxon>Pseudomonadati</taxon>
        <taxon>Pseudomonadota</taxon>
        <taxon>Alphaproteobacteria</taxon>
        <taxon>Acetobacterales</taxon>
        <taxon>Roseomonadaceae</taxon>
        <taxon>Muricoccus</taxon>
    </lineage>
</organism>
<evidence type="ECO:0000256" key="1">
    <source>
        <dbReference type="SAM" id="MobiDB-lite"/>
    </source>
</evidence>
<gene>
    <name evidence="3" type="ORF">ACFFIC_23150</name>
</gene>
<dbReference type="Gene3D" id="3.40.630.30">
    <property type="match status" value="1"/>
</dbReference>
<dbReference type="SUPFAM" id="SSF55729">
    <property type="entry name" value="Acyl-CoA N-acyltransferases (Nat)"/>
    <property type="match status" value="1"/>
</dbReference>
<proteinExistence type="predicted"/>
<protein>
    <submittedName>
        <fullName evidence="3">GNAT family N-acetyltransferase</fullName>
    </submittedName>
</protein>
<evidence type="ECO:0000313" key="4">
    <source>
        <dbReference type="Proteomes" id="UP001589789"/>
    </source>
</evidence>
<dbReference type="InterPro" id="IPR000182">
    <property type="entry name" value="GNAT_dom"/>
</dbReference>
<dbReference type="InterPro" id="IPR016181">
    <property type="entry name" value="Acyl_CoA_acyltransferase"/>
</dbReference>
<feature type="domain" description="N-acetyltransferase" evidence="2">
    <location>
        <begin position="2"/>
        <end position="81"/>
    </location>
</feature>
<evidence type="ECO:0000313" key="3">
    <source>
        <dbReference type="EMBL" id="MFC0388416.1"/>
    </source>
</evidence>
<comment type="caution">
    <text evidence="3">The sequence shown here is derived from an EMBL/GenBank/DDBJ whole genome shotgun (WGS) entry which is preliminary data.</text>
</comment>
<dbReference type="RefSeq" id="WP_377054798.1">
    <property type="nucleotide sequence ID" value="NZ_JBHLVZ010000083.1"/>
</dbReference>
<keyword evidence="4" id="KW-1185">Reference proteome</keyword>
<feature type="region of interest" description="Disordered" evidence="1">
    <location>
        <begin position="83"/>
        <end position="103"/>
    </location>
</feature>
<dbReference type="EMBL" id="JBHLVZ010000083">
    <property type="protein sequence ID" value="MFC0388416.1"/>
    <property type="molecule type" value="Genomic_DNA"/>
</dbReference>
<accession>A0ABV6IXT0</accession>